<dbReference type="Pfam" id="PF13510">
    <property type="entry name" value="Fer2_4"/>
    <property type="match status" value="1"/>
</dbReference>
<gene>
    <name evidence="3" type="ORF">CBM2589_U10261</name>
</gene>
<dbReference type="EMBL" id="OFSP01000078">
    <property type="protein sequence ID" value="SOY77759.1"/>
    <property type="molecule type" value="Genomic_DNA"/>
</dbReference>
<dbReference type="Proteomes" id="UP000256297">
    <property type="component" value="Unassembled WGS sequence"/>
</dbReference>
<comment type="caution">
    <text evidence="3">The sequence shown here is derived from an EMBL/GenBank/DDBJ whole genome shotgun (WGS) entry which is preliminary data.</text>
</comment>
<dbReference type="SUPFAM" id="SSF54292">
    <property type="entry name" value="2Fe-2S ferredoxin-like"/>
    <property type="match status" value="1"/>
</dbReference>
<dbReference type="PROSITE" id="PS51085">
    <property type="entry name" value="2FE2S_FER_2"/>
    <property type="match status" value="1"/>
</dbReference>
<organism evidence="3 4">
    <name type="scientific">Cupriavidus taiwanensis</name>
    <dbReference type="NCBI Taxonomy" id="164546"/>
    <lineage>
        <taxon>Bacteria</taxon>
        <taxon>Pseudomonadati</taxon>
        <taxon>Pseudomonadota</taxon>
        <taxon>Betaproteobacteria</taxon>
        <taxon>Burkholderiales</taxon>
        <taxon>Burkholderiaceae</taxon>
        <taxon>Cupriavidus</taxon>
    </lineage>
</organism>
<dbReference type="InterPro" id="IPR001041">
    <property type="entry name" value="2Fe-2S_ferredoxin-type"/>
</dbReference>
<dbReference type="AlphaFoldDB" id="A0A375CQQ2"/>
<name>A0A375CQQ2_9BURK</name>
<proteinExistence type="predicted"/>
<evidence type="ECO:0000313" key="4">
    <source>
        <dbReference type="Proteomes" id="UP000256297"/>
    </source>
</evidence>
<sequence>MSRRISWISKRNVFMFKQISLPRADQPQTVLINVDGREISVTVGQSLATALLGAGIVPFRHTAVSGAPRAPLCLMGVCFDCLVEVDGSQNVQSCMVEVREGMRVRLPSGSRHVGVQS</sequence>
<dbReference type="InterPro" id="IPR042204">
    <property type="entry name" value="2Fe-2S-bd_N"/>
</dbReference>
<dbReference type="Gene3D" id="3.10.20.440">
    <property type="entry name" value="2Fe-2S iron-sulphur cluster binding domain, sarcosine oxidase, alpha subunit, N-terminal domain"/>
    <property type="match status" value="1"/>
</dbReference>
<reference evidence="4" key="1">
    <citation type="submission" date="2018-01" db="EMBL/GenBank/DDBJ databases">
        <authorList>
            <person name="Gaut B.S."/>
            <person name="Morton B.R."/>
            <person name="Clegg M.T."/>
            <person name="Duvall M.R."/>
        </authorList>
    </citation>
    <scope>NUCLEOTIDE SEQUENCE [LARGE SCALE GENOMIC DNA]</scope>
</reference>
<dbReference type="GO" id="GO:0016491">
    <property type="term" value="F:oxidoreductase activity"/>
    <property type="evidence" value="ECO:0007669"/>
    <property type="project" value="UniProtKB-KW"/>
</dbReference>
<evidence type="ECO:0000259" key="2">
    <source>
        <dbReference type="PROSITE" id="PS51085"/>
    </source>
</evidence>
<evidence type="ECO:0000256" key="1">
    <source>
        <dbReference type="ARBA" id="ARBA00023002"/>
    </source>
</evidence>
<accession>A0A375CQQ2</accession>
<dbReference type="InterPro" id="IPR036010">
    <property type="entry name" value="2Fe-2S_ferredoxin-like_sf"/>
</dbReference>
<keyword evidence="1" id="KW-0560">Oxidoreductase</keyword>
<protein>
    <submittedName>
        <fullName evidence="3">Sarcosine oxidase alpha subunit</fullName>
    </submittedName>
</protein>
<feature type="domain" description="2Fe-2S ferredoxin-type" evidence="2">
    <location>
        <begin position="28"/>
        <end position="110"/>
    </location>
</feature>
<evidence type="ECO:0000313" key="3">
    <source>
        <dbReference type="EMBL" id="SOY77759.1"/>
    </source>
</evidence>
<dbReference type="GO" id="GO:0051536">
    <property type="term" value="F:iron-sulfur cluster binding"/>
    <property type="evidence" value="ECO:0007669"/>
    <property type="project" value="InterPro"/>
</dbReference>